<dbReference type="AlphaFoldDB" id="A0A0F2D734"/>
<dbReference type="InterPro" id="IPR001387">
    <property type="entry name" value="Cro/C1-type_HTH"/>
</dbReference>
<dbReference type="CDD" id="cd00093">
    <property type="entry name" value="HTH_XRE"/>
    <property type="match status" value="1"/>
</dbReference>
<evidence type="ECO:0000313" key="3">
    <source>
        <dbReference type="Proteomes" id="UP000033538"/>
    </source>
</evidence>
<comment type="caution">
    <text evidence="2">The sequence shown here is derived from an EMBL/GenBank/DDBJ whole genome shotgun (WGS) entry which is preliminary data.</text>
</comment>
<dbReference type="SMART" id="SM00530">
    <property type="entry name" value="HTH_XRE"/>
    <property type="match status" value="1"/>
</dbReference>
<sequence length="225" mass="26488">MIKTNFAVLMAERGLKIADVYEETGISKTTLMALAENTGKGVQFETVDKLCNYLGIELKDFFIYVPYIWEMYFKENDEEKNLDYVVIKLKTKNTEKDYFLTLWYRHPKNYDFPLDDDSFKLWLSIDLEQSVAYDEEDFFNFLSGLPISMKTAFYSQLLEVIKNNVFQVNNKINVFCDYLECTGEFEDGLETITVQKGDKIYLSFFSDELKRETEKELENTKTLTL</sequence>
<organism evidence="2 3">
    <name type="scientific">Streptococcus mitis</name>
    <dbReference type="NCBI Taxonomy" id="28037"/>
    <lineage>
        <taxon>Bacteria</taxon>
        <taxon>Bacillati</taxon>
        <taxon>Bacillota</taxon>
        <taxon>Bacilli</taxon>
        <taxon>Lactobacillales</taxon>
        <taxon>Streptococcaceae</taxon>
        <taxon>Streptococcus</taxon>
        <taxon>Streptococcus mitis group</taxon>
    </lineage>
</organism>
<protein>
    <recommendedName>
        <fullName evidence="1">HTH cro/C1-type domain-containing protein</fullName>
    </recommendedName>
</protein>
<name>A0A0F2D734_STRMT</name>
<evidence type="ECO:0000259" key="1">
    <source>
        <dbReference type="SMART" id="SM00530"/>
    </source>
</evidence>
<dbReference type="RefSeq" id="WP_045612833.1">
    <property type="nucleotide sequence ID" value="NZ_JYGP01000003.1"/>
</dbReference>
<dbReference type="Proteomes" id="UP000033538">
    <property type="component" value="Unassembled WGS sequence"/>
</dbReference>
<feature type="domain" description="HTH cro/C1-type" evidence="1">
    <location>
        <begin position="5"/>
        <end position="61"/>
    </location>
</feature>
<dbReference type="Gene3D" id="1.10.260.40">
    <property type="entry name" value="lambda repressor-like DNA-binding domains"/>
    <property type="match status" value="1"/>
</dbReference>
<accession>A0A0F2D734</accession>
<dbReference type="PATRIC" id="fig|28037.212.peg.1849"/>
<dbReference type="InterPro" id="IPR010982">
    <property type="entry name" value="Lambda_DNA-bd_dom_sf"/>
</dbReference>
<dbReference type="SUPFAM" id="SSF47413">
    <property type="entry name" value="lambda repressor-like DNA-binding domains"/>
    <property type="match status" value="1"/>
</dbReference>
<reference evidence="2 3" key="1">
    <citation type="submission" date="2015-02" db="EMBL/GenBank/DDBJ databases">
        <title>Evolution of amylase-binding proteins of oral streptococcal species.</title>
        <authorList>
            <person name="Haase E.M."/>
        </authorList>
    </citation>
    <scope>NUCLEOTIDE SEQUENCE [LARGE SCALE GENOMIC DNA]</scope>
    <source>
        <strain evidence="2 3">OT25</strain>
    </source>
</reference>
<proteinExistence type="predicted"/>
<gene>
    <name evidence="2" type="ORF">TZ90_01880</name>
</gene>
<dbReference type="Pfam" id="PF13443">
    <property type="entry name" value="HTH_26"/>
    <property type="match status" value="1"/>
</dbReference>
<dbReference type="EMBL" id="JYGP01000003">
    <property type="protein sequence ID" value="KJQ66713.1"/>
    <property type="molecule type" value="Genomic_DNA"/>
</dbReference>
<evidence type="ECO:0000313" key="2">
    <source>
        <dbReference type="EMBL" id="KJQ66713.1"/>
    </source>
</evidence>
<dbReference type="GO" id="GO:0003677">
    <property type="term" value="F:DNA binding"/>
    <property type="evidence" value="ECO:0007669"/>
    <property type="project" value="InterPro"/>
</dbReference>